<evidence type="ECO:0008006" key="4">
    <source>
        <dbReference type="Google" id="ProtNLM"/>
    </source>
</evidence>
<proteinExistence type="predicted"/>
<dbReference type="Proteomes" id="UP000291822">
    <property type="component" value="Unassembled WGS sequence"/>
</dbReference>
<keyword evidence="3" id="KW-1185">Reference proteome</keyword>
<gene>
    <name evidence="2" type="ORF">EZM97_05110</name>
</gene>
<reference evidence="2 3" key="1">
    <citation type="submission" date="2019-02" db="EMBL/GenBank/DDBJ databases">
        <title>Dyella amyloliquefaciens sp. nov., isolated from forest soil.</title>
        <authorList>
            <person name="Gao Z.-H."/>
            <person name="Qiu L.-H."/>
        </authorList>
    </citation>
    <scope>NUCLEOTIDE SEQUENCE [LARGE SCALE GENOMIC DNA]</scope>
    <source>
        <strain evidence="2 3">KACC 12747</strain>
    </source>
</reference>
<organism evidence="2 3">
    <name type="scientific">Dyella soli</name>
    <dbReference type="NCBI Taxonomy" id="522319"/>
    <lineage>
        <taxon>Bacteria</taxon>
        <taxon>Pseudomonadati</taxon>
        <taxon>Pseudomonadota</taxon>
        <taxon>Gammaproteobacteria</taxon>
        <taxon>Lysobacterales</taxon>
        <taxon>Rhodanobacteraceae</taxon>
        <taxon>Dyella</taxon>
    </lineage>
</organism>
<dbReference type="RefSeq" id="WP_131150497.1">
    <property type="nucleotide sequence ID" value="NZ_SJTG01000001.1"/>
</dbReference>
<evidence type="ECO:0000313" key="2">
    <source>
        <dbReference type="EMBL" id="TCI12722.1"/>
    </source>
</evidence>
<dbReference type="AlphaFoldDB" id="A0A4R0YTX6"/>
<sequence>MMVLIALVLGFGCTALWYLCSTQQRLRSNALSAPWRVLAWLLAVGSLAAWIEAAGTGAGIAAALTTWMLGCVVLPYMAWWRQVKAEQSP</sequence>
<accession>A0A4R0YTX6</accession>
<comment type="caution">
    <text evidence="2">The sequence shown here is derived from an EMBL/GenBank/DDBJ whole genome shotgun (WGS) entry which is preliminary data.</text>
</comment>
<protein>
    <recommendedName>
        <fullName evidence="4">DUF3325 domain-containing protein</fullName>
    </recommendedName>
</protein>
<feature type="transmembrane region" description="Helical" evidence="1">
    <location>
        <begin position="32"/>
        <end position="51"/>
    </location>
</feature>
<evidence type="ECO:0000256" key="1">
    <source>
        <dbReference type="SAM" id="Phobius"/>
    </source>
</evidence>
<evidence type="ECO:0000313" key="3">
    <source>
        <dbReference type="Proteomes" id="UP000291822"/>
    </source>
</evidence>
<keyword evidence="1" id="KW-0472">Membrane</keyword>
<keyword evidence="1" id="KW-0812">Transmembrane</keyword>
<feature type="transmembrane region" description="Helical" evidence="1">
    <location>
        <begin position="58"/>
        <end position="79"/>
    </location>
</feature>
<keyword evidence="1" id="KW-1133">Transmembrane helix</keyword>
<name>A0A4R0YTX6_9GAMM</name>
<dbReference type="EMBL" id="SJTG01000001">
    <property type="protein sequence ID" value="TCI12722.1"/>
    <property type="molecule type" value="Genomic_DNA"/>
</dbReference>